<dbReference type="AlphaFoldDB" id="A0A372ZLE6"/>
<keyword evidence="2" id="KW-0808">Transferase</keyword>
<organism evidence="2 3">
    <name type="scientific">Kitasatospora xanthocidica</name>
    <dbReference type="NCBI Taxonomy" id="83382"/>
    <lineage>
        <taxon>Bacteria</taxon>
        <taxon>Bacillati</taxon>
        <taxon>Actinomycetota</taxon>
        <taxon>Actinomycetes</taxon>
        <taxon>Kitasatosporales</taxon>
        <taxon>Streptomycetaceae</taxon>
        <taxon>Kitasatospora</taxon>
    </lineage>
</organism>
<name>A0A372ZLE6_9ACTN</name>
<dbReference type="EMBL" id="QVIG01000001">
    <property type="protein sequence ID" value="RGD56693.1"/>
    <property type="molecule type" value="Genomic_DNA"/>
</dbReference>
<proteinExistence type="predicted"/>
<evidence type="ECO:0000259" key="1">
    <source>
        <dbReference type="PROSITE" id="PS51186"/>
    </source>
</evidence>
<evidence type="ECO:0000313" key="3">
    <source>
        <dbReference type="Proteomes" id="UP000263377"/>
    </source>
</evidence>
<dbReference type="SUPFAM" id="SSF55729">
    <property type="entry name" value="Acyl-CoA N-acyltransferases (Nat)"/>
    <property type="match status" value="1"/>
</dbReference>
<accession>A0A372ZLE6</accession>
<dbReference type="GO" id="GO:0016747">
    <property type="term" value="F:acyltransferase activity, transferring groups other than amino-acyl groups"/>
    <property type="evidence" value="ECO:0007669"/>
    <property type="project" value="InterPro"/>
</dbReference>
<reference evidence="2 3" key="1">
    <citation type="submission" date="2018-08" db="EMBL/GenBank/DDBJ databases">
        <title>Diversity &amp; Physiological Properties of Lignin-Decomposing Actinobacteria from Soil.</title>
        <authorList>
            <person name="Roh S.G."/>
            <person name="Kim S.B."/>
        </authorList>
    </citation>
    <scope>NUCLEOTIDE SEQUENCE [LARGE SCALE GENOMIC DNA]</scope>
    <source>
        <strain evidence="2 3">MMS17-GH009</strain>
    </source>
</reference>
<protein>
    <submittedName>
        <fullName evidence="2">N-acetyltransferase</fullName>
    </submittedName>
</protein>
<evidence type="ECO:0000313" key="2">
    <source>
        <dbReference type="EMBL" id="RGD56693.1"/>
    </source>
</evidence>
<dbReference type="Gene3D" id="3.40.630.30">
    <property type="match status" value="1"/>
</dbReference>
<dbReference type="Pfam" id="PF13302">
    <property type="entry name" value="Acetyltransf_3"/>
    <property type="match status" value="1"/>
</dbReference>
<dbReference type="Proteomes" id="UP000263377">
    <property type="component" value="Unassembled WGS sequence"/>
</dbReference>
<keyword evidence="3" id="KW-1185">Reference proteome</keyword>
<gene>
    <name evidence="2" type="ORF">DR950_01805</name>
</gene>
<comment type="caution">
    <text evidence="2">The sequence shown here is derived from an EMBL/GenBank/DDBJ whole genome shotgun (WGS) entry which is preliminary data.</text>
</comment>
<sequence>MLRLRELADGDAESVRRIHADGSATDVWFGAMTGVQALAYVREAATDPGLLVRGIEVGGDLLGVVRLRLDPGRGTGRLSYVVREDARGSGHATAAVRQFLTGDGLPARVLAVHREANPASGRVLAKAGFTPTCTSAGLVHHERARR</sequence>
<dbReference type="InterPro" id="IPR000182">
    <property type="entry name" value="GNAT_dom"/>
</dbReference>
<feature type="domain" description="N-acetyltransferase" evidence="1">
    <location>
        <begin position="2"/>
        <end position="146"/>
    </location>
</feature>
<dbReference type="PROSITE" id="PS51186">
    <property type="entry name" value="GNAT"/>
    <property type="match status" value="1"/>
</dbReference>
<dbReference type="InterPro" id="IPR016181">
    <property type="entry name" value="Acyl_CoA_acyltransferase"/>
</dbReference>
<dbReference type="RefSeq" id="WP_049650889.1">
    <property type="nucleotide sequence ID" value="NZ_QVIG01000001.1"/>
</dbReference>